<reference evidence="1" key="1">
    <citation type="submission" date="2020-10" db="EMBL/GenBank/DDBJ databases">
        <authorList>
            <person name="Gilroy R."/>
        </authorList>
    </citation>
    <scope>NUCLEOTIDE SEQUENCE</scope>
    <source>
        <strain evidence="1">B1-16210</strain>
    </source>
</reference>
<evidence type="ECO:0000313" key="2">
    <source>
        <dbReference type="Proteomes" id="UP000721442"/>
    </source>
</evidence>
<protein>
    <submittedName>
        <fullName evidence="1">Uncharacterized protein</fullName>
    </submittedName>
</protein>
<reference evidence="1" key="2">
    <citation type="journal article" date="2021" name="PeerJ">
        <title>Extensive microbial diversity within the chicken gut microbiome revealed by metagenomics and culture.</title>
        <authorList>
            <person name="Gilroy R."/>
            <person name="Ravi A."/>
            <person name="Getino M."/>
            <person name="Pursley I."/>
            <person name="Horton D.L."/>
            <person name="Alikhan N.F."/>
            <person name="Baker D."/>
            <person name="Gharbi K."/>
            <person name="Hall N."/>
            <person name="Watson M."/>
            <person name="Adriaenssens E.M."/>
            <person name="Foster-Nyarko E."/>
            <person name="Jarju S."/>
            <person name="Secka A."/>
            <person name="Antonio M."/>
            <person name="Oren A."/>
            <person name="Chaudhuri R.R."/>
            <person name="La Ragione R."/>
            <person name="Hildebrand F."/>
            <person name="Pallen M.J."/>
        </authorList>
    </citation>
    <scope>NUCLEOTIDE SEQUENCE</scope>
    <source>
        <strain evidence="1">B1-16210</strain>
    </source>
</reference>
<dbReference type="Proteomes" id="UP000721442">
    <property type="component" value="Unassembled WGS sequence"/>
</dbReference>
<accession>A0A940DBV5</accession>
<dbReference type="EMBL" id="JADINE010000004">
    <property type="protein sequence ID" value="MBO8406882.1"/>
    <property type="molecule type" value="Genomic_DNA"/>
</dbReference>
<comment type="caution">
    <text evidence="1">The sequence shown here is derived from an EMBL/GenBank/DDBJ whole genome shotgun (WGS) entry which is preliminary data.</text>
</comment>
<dbReference type="AlphaFoldDB" id="A0A940DBV5"/>
<organism evidence="1 2">
    <name type="scientific">Candidatus Enterousia excrementavium</name>
    <dbReference type="NCBI Taxonomy" id="2840789"/>
    <lineage>
        <taxon>Bacteria</taxon>
        <taxon>Pseudomonadati</taxon>
        <taxon>Pseudomonadota</taxon>
        <taxon>Alphaproteobacteria</taxon>
        <taxon>Candidatus Enterousia</taxon>
    </lineage>
</organism>
<gene>
    <name evidence="1" type="ORF">IAC77_00260</name>
</gene>
<name>A0A940DBV5_9PROT</name>
<proteinExistence type="predicted"/>
<evidence type="ECO:0000313" key="1">
    <source>
        <dbReference type="EMBL" id="MBO8406882.1"/>
    </source>
</evidence>
<sequence length="64" mass="7465">MTKLSLGQEIEKIRCECNIPVLEMCNTFDTNERGYQNIVRGIVRPTNLQLILFMNLVRRPLNTI</sequence>